<dbReference type="Proteomes" id="UP000807353">
    <property type="component" value="Unassembled WGS sequence"/>
</dbReference>
<gene>
    <name evidence="2" type="ORF">BDZ94DRAFT_1227626</name>
</gene>
<evidence type="ECO:0000313" key="2">
    <source>
        <dbReference type="EMBL" id="KAF9457592.1"/>
    </source>
</evidence>
<dbReference type="AlphaFoldDB" id="A0A9P5XTV0"/>
<reference evidence="2" key="1">
    <citation type="submission" date="2020-11" db="EMBL/GenBank/DDBJ databases">
        <authorList>
            <consortium name="DOE Joint Genome Institute"/>
            <person name="Ahrendt S."/>
            <person name="Riley R."/>
            <person name="Andreopoulos W."/>
            <person name="Labutti K."/>
            <person name="Pangilinan J."/>
            <person name="Ruiz-Duenas F.J."/>
            <person name="Barrasa J.M."/>
            <person name="Sanchez-Garcia M."/>
            <person name="Camarero S."/>
            <person name="Miyauchi S."/>
            <person name="Serrano A."/>
            <person name="Linde D."/>
            <person name="Babiker R."/>
            <person name="Drula E."/>
            <person name="Ayuso-Fernandez I."/>
            <person name="Pacheco R."/>
            <person name="Padilla G."/>
            <person name="Ferreira P."/>
            <person name="Barriuso J."/>
            <person name="Kellner H."/>
            <person name="Castanera R."/>
            <person name="Alfaro M."/>
            <person name="Ramirez L."/>
            <person name="Pisabarro A.G."/>
            <person name="Kuo A."/>
            <person name="Tritt A."/>
            <person name="Lipzen A."/>
            <person name="He G."/>
            <person name="Yan M."/>
            <person name="Ng V."/>
            <person name="Cullen D."/>
            <person name="Martin F."/>
            <person name="Rosso M.-N."/>
            <person name="Henrissat B."/>
            <person name="Hibbett D."/>
            <person name="Martinez A.T."/>
            <person name="Grigoriev I.V."/>
        </authorList>
    </citation>
    <scope>NUCLEOTIDE SEQUENCE</scope>
    <source>
        <strain evidence="2">CBS 247.69</strain>
    </source>
</reference>
<evidence type="ECO:0000256" key="1">
    <source>
        <dbReference type="SAM" id="MobiDB-lite"/>
    </source>
</evidence>
<accession>A0A9P5XTV0</accession>
<evidence type="ECO:0008006" key="4">
    <source>
        <dbReference type="Google" id="ProtNLM"/>
    </source>
</evidence>
<keyword evidence="3" id="KW-1185">Reference proteome</keyword>
<dbReference type="SUPFAM" id="SSF52266">
    <property type="entry name" value="SGNH hydrolase"/>
    <property type="match status" value="1"/>
</dbReference>
<dbReference type="OrthoDB" id="1600564at2759"/>
<comment type="caution">
    <text evidence="2">The sequence shown here is derived from an EMBL/GenBank/DDBJ whole genome shotgun (WGS) entry which is preliminary data.</text>
</comment>
<name>A0A9P5XTV0_9AGAR</name>
<feature type="region of interest" description="Disordered" evidence="1">
    <location>
        <begin position="182"/>
        <end position="212"/>
    </location>
</feature>
<dbReference type="Pfam" id="PF00657">
    <property type="entry name" value="Lipase_GDSL"/>
    <property type="match status" value="1"/>
</dbReference>
<dbReference type="InterPro" id="IPR036514">
    <property type="entry name" value="SGNH_hydro_sf"/>
</dbReference>
<sequence>MRLPCFRGDSYSSDTRNNWVGYLKKTIISPEGPPVVHNFAVAGNTVEDDLEFQMQRLFEKYPTAAALENGGSALFVIWMGINDCGCTVADELAPIVEKLFDAMHDIYVRWKGRSFLLIDIPPMERSPGGLDMDISAERYDTWNAELLAQATEFSNTASKASVFVVSAHRIISDILDKPVNFGFSSDSEESEENSSEEPESGDEDEDESRLQKARKIWEDDIHISRATHQLVGDRLLRIFDQG</sequence>
<feature type="compositionally biased region" description="Acidic residues" evidence="1">
    <location>
        <begin position="186"/>
        <end position="207"/>
    </location>
</feature>
<organism evidence="2 3">
    <name type="scientific">Collybia nuda</name>
    <dbReference type="NCBI Taxonomy" id="64659"/>
    <lineage>
        <taxon>Eukaryota</taxon>
        <taxon>Fungi</taxon>
        <taxon>Dikarya</taxon>
        <taxon>Basidiomycota</taxon>
        <taxon>Agaricomycotina</taxon>
        <taxon>Agaricomycetes</taxon>
        <taxon>Agaricomycetidae</taxon>
        <taxon>Agaricales</taxon>
        <taxon>Tricholomatineae</taxon>
        <taxon>Clitocybaceae</taxon>
        <taxon>Collybia</taxon>
    </lineage>
</organism>
<evidence type="ECO:0000313" key="3">
    <source>
        <dbReference type="Proteomes" id="UP000807353"/>
    </source>
</evidence>
<dbReference type="EMBL" id="MU150365">
    <property type="protein sequence ID" value="KAF9457592.1"/>
    <property type="molecule type" value="Genomic_DNA"/>
</dbReference>
<dbReference type="InterPro" id="IPR001087">
    <property type="entry name" value="GDSL"/>
</dbReference>
<dbReference type="GO" id="GO:0016788">
    <property type="term" value="F:hydrolase activity, acting on ester bonds"/>
    <property type="evidence" value="ECO:0007669"/>
    <property type="project" value="InterPro"/>
</dbReference>
<proteinExistence type="predicted"/>
<protein>
    <recommendedName>
        <fullName evidence="4">Carbohydrate esterase family 16 protein</fullName>
    </recommendedName>
</protein>
<dbReference type="Gene3D" id="3.40.50.1110">
    <property type="entry name" value="SGNH hydrolase"/>
    <property type="match status" value="1"/>
</dbReference>